<dbReference type="Gene3D" id="3.90.79.10">
    <property type="entry name" value="Nucleoside Triphosphate Pyrophosphohydrolase"/>
    <property type="match status" value="1"/>
</dbReference>
<keyword evidence="7" id="KW-0464">Manganese</keyword>
<dbReference type="PANTHER" id="PTHR12992">
    <property type="entry name" value="NUDIX HYDROLASE"/>
    <property type="match status" value="1"/>
</dbReference>
<dbReference type="GO" id="GO:0030145">
    <property type="term" value="F:manganese ion binding"/>
    <property type="evidence" value="ECO:0007669"/>
    <property type="project" value="InterPro"/>
</dbReference>
<evidence type="ECO:0000256" key="1">
    <source>
        <dbReference type="ARBA" id="ARBA00001936"/>
    </source>
</evidence>
<proteinExistence type="inferred from homology"/>
<dbReference type="PROSITE" id="PS01293">
    <property type="entry name" value="NUDIX_COA"/>
    <property type="match status" value="1"/>
</dbReference>
<evidence type="ECO:0000259" key="8">
    <source>
        <dbReference type="PROSITE" id="PS51462"/>
    </source>
</evidence>
<evidence type="ECO:0000256" key="3">
    <source>
        <dbReference type="ARBA" id="ARBA00006506"/>
    </source>
</evidence>
<dbReference type="STRING" id="1561998.A0A1I7TS36"/>
<organism evidence="9 10">
    <name type="scientific">Caenorhabditis tropicalis</name>
    <dbReference type="NCBI Taxonomy" id="1561998"/>
    <lineage>
        <taxon>Eukaryota</taxon>
        <taxon>Metazoa</taxon>
        <taxon>Ecdysozoa</taxon>
        <taxon>Nematoda</taxon>
        <taxon>Chromadorea</taxon>
        <taxon>Rhabditida</taxon>
        <taxon>Rhabditina</taxon>
        <taxon>Rhabditomorpha</taxon>
        <taxon>Rhabditoidea</taxon>
        <taxon>Rhabditidae</taxon>
        <taxon>Peloderinae</taxon>
        <taxon>Caenorhabditis</taxon>
    </lineage>
</organism>
<evidence type="ECO:0000313" key="10">
    <source>
        <dbReference type="WBParaSite" id="Csp11.Scaffold629.g11218.t2"/>
    </source>
</evidence>
<dbReference type="SUPFAM" id="SSF55811">
    <property type="entry name" value="Nudix"/>
    <property type="match status" value="1"/>
</dbReference>
<feature type="domain" description="Nudix hydrolase" evidence="8">
    <location>
        <begin position="51"/>
        <end position="191"/>
    </location>
</feature>
<dbReference type="InterPro" id="IPR020084">
    <property type="entry name" value="NUDIX_hydrolase_CS"/>
</dbReference>
<comment type="cofactor">
    <cofactor evidence="2">
        <name>Mg(2+)</name>
        <dbReference type="ChEBI" id="CHEBI:18420"/>
    </cofactor>
</comment>
<dbReference type="InterPro" id="IPR045121">
    <property type="entry name" value="CoAse"/>
</dbReference>
<dbReference type="GO" id="GO:0010945">
    <property type="term" value="F:coenzyme A diphosphatase activity"/>
    <property type="evidence" value="ECO:0007669"/>
    <property type="project" value="InterPro"/>
</dbReference>
<evidence type="ECO:0000256" key="7">
    <source>
        <dbReference type="ARBA" id="ARBA00023211"/>
    </source>
</evidence>
<dbReference type="PANTHER" id="PTHR12992:SF11">
    <property type="entry name" value="MITOCHONDRIAL COENZYME A DIPHOSPHATASE NUDT8"/>
    <property type="match status" value="1"/>
</dbReference>
<reference evidence="10" key="1">
    <citation type="submission" date="2016-11" db="UniProtKB">
        <authorList>
            <consortium name="WormBaseParasite"/>
        </authorList>
    </citation>
    <scope>IDENTIFICATION</scope>
</reference>
<dbReference type="PROSITE" id="PS00893">
    <property type="entry name" value="NUDIX_BOX"/>
    <property type="match status" value="1"/>
</dbReference>
<dbReference type="WBParaSite" id="Csp11.Scaffold629.g11218.t2">
    <property type="protein sequence ID" value="Csp11.Scaffold629.g11218.t2"/>
    <property type="gene ID" value="Csp11.Scaffold629.g11218"/>
</dbReference>
<dbReference type="eggNOG" id="KOG3069">
    <property type="taxonomic scope" value="Eukaryota"/>
</dbReference>
<keyword evidence="9" id="KW-1185">Reference proteome</keyword>
<dbReference type="GO" id="GO:0009132">
    <property type="term" value="P:nucleoside diphosphate metabolic process"/>
    <property type="evidence" value="ECO:0007669"/>
    <property type="project" value="InterPro"/>
</dbReference>
<evidence type="ECO:0000256" key="5">
    <source>
        <dbReference type="ARBA" id="ARBA00022801"/>
    </source>
</evidence>
<dbReference type="GO" id="GO:0000287">
    <property type="term" value="F:magnesium ion binding"/>
    <property type="evidence" value="ECO:0007669"/>
    <property type="project" value="InterPro"/>
</dbReference>
<evidence type="ECO:0000256" key="4">
    <source>
        <dbReference type="ARBA" id="ARBA00022723"/>
    </source>
</evidence>
<keyword evidence="6" id="KW-0460">Magnesium</keyword>
<dbReference type="PROSITE" id="PS51462">
    <property type="entry name" value="NUDIX"/>
    <property type="match status" value="1"/>
</dbReference>
<dbReference type="InterPro" id="IPR000086">
    <property type="entry name" value="NUDIX_hydrolase_dom"/>
</dbReference>
<keyword evidence="5" id="KW-0378">Hydrolase</keyword>
<evidence type="ECO:0000313" key="9">
    <source>
        <dbReference type="Proteomes" id="UP000095282"/>
    </source>
</evidence>
<accession>A0A1I7TS36</accession>
<dbReference type="Proteomes" id="UP000095282">
    <property type="component" value="Unplaced"/>
</dbReference>
<comment type="similarity">
    <text evidence="3">Belongs to the Nudix hydrolase family. PCD1 subfamily.</text>
</comment>
<evidence type="ECO:0000256" key="6">
    <source>
        <dbReference type="ARBA" id="ARBA00022842"/>
    </source>
</evidence>
<evidence type="ECO:0000256" key="2">
    <source>
        <dbReference type="ARBA" id="ARBA00001946"/>
    </source>
</evidence>
<dbReference type="Pfam" id="PF00293">
    <property type="entry name" value="NUDIX"/>
    <property type="match status" value="1"/>
</dbReference>
<comment type="cofactor">
    <cofactor evidence="1">
        <name>Mn(2+)</name>
        <dbReference type="ChEBI" id="CHEBI:29035"/>
    </cofactor>
</comment>
<keyword evidence="4" id="KW-0479">Metal-binding</keyword>
<protein>
    <submittedName>
        <fullName evidence="10">Nudix hydrolase domain-containing protein</fullName>
    </submittedName>
</protein>
<dbReference type="InterPro" id="IPR000059">
    <property type="entry name" value="NUDIX_hydrolase_NudL_CS"/>
</dbReference>
<name>A0A1I7TS36_9PELO</name>
<sequence>MNYGQCNQRNLIKLIWTKRKFGSETKNRFLKKLASVPPSKHPRLVSDNDSNAAMSVLIPLVNVDGRDSVLLTKRSIHLRSHRGEVCFPGGRMDPGETTTETALRETQEEIGLESKDIEIWGHLKSVVRRQADFVVTPIVGYIPDERVLDRLIVNSDEVQAVFTIPLDELHKTAGLTKFKSKRMKYTLPTFDSTQFKIHHNAENEYLHSNQRVWGLSAVMLHQALTLLNPEVYKHDMIVKFF</sequence>
<dbReference type="InterPro" id="IPR015797">
    <property type="entry name" value="NUDIX_hydrolase-like_dom_sf"/>
</dbReference>
<dbReference type="AlphaFoldDB" id="A0A1I7TS36"/>
<dbReference type="CDD" id="cd03426">
    <property type="entry name" value="NUDIX_CoAse_Nudt7"/>
    <property type="match status" value="1"/>
</dbReference>